<dbReference type="EMBL" id="DXDA01000012">
    <property type="protein sequence ID" value="HIY68046.1"/>
    <property type="molecule type" value="Genomic_DNA"/>
</dbReference>
<reference evidence="3" key="2">
    <citation type="submission" date="2021-04" db="EMBL/GenBank/DDBJ databases">
        <authorList>
            <person name="Gilroy R."/>
        </authorList>
    </citation>
    <scope>NUCLEOTIDE SEQUENCE</scope>
    <source>
        <strain evidence="3">5134</strain>
    </source>
</reference>
<comment type="caution">
    <text evidence="3">The sequence shown here is derived from an EMBL/GenBank/DDBJ whole genome shotgun (WGS) entry which is preliminary data.</text>
</comment>
<feature type="transmembrane region" description="Helical" evidence="1">
    <location>
        <begin position="167"/>
        <end position="186"/>
    </location>
</feature>
<dbReference type="Gene3D" id="1.20.144.10">
    <property type="entry name" value="Phosphatidic acid phosphatase type 2/haloperoxidase"/>
    <property type="match status" value="1"/>
</dbReference>
<dbReference type="SUPFAM" id="SSF48317">
    <property type="entry name" value="Acid phosphatase/Vanadium-dependent haloperoxidase"/>
    <property type="match status" value="1"/>
</dbReference>
<feature type="transmembrane region" description="Helical" evidence="1">
    <location>
        <begin position="52"/>
        <end position="74"/>
    </location>
</feature>
<sequence length="223" mass="24789">MQNLDQQLFLALNFDGGPTWDRVMLTLSGTTMWIPLYVLILWLVWRQAGWRGMVWFLILMAAAVALADMIAGIFKHNGLLGGLLPDFEPRWRPMFTPSLEGLDITPDSLRVLRRLSPEALAAAGYSGDWVVHVPVEAVSGRYGSVSAHAATIVALSLFAARTIRRRWFSGLVTLCALVICYSRIYLGKHFPMDLVWGALEGAVLGWAASIAYRRLTQGKRTAE</sequence>
<keyword evidence="1" id="KW-0812">Transmembrane</keyword>
<dbReference type="Proteomes" id="UP000886844">
    <property type="component" value="Unassembled WGS sequence"/>
</dbReference>
<feature type="transmembrane region" description="Helical" evidence="1">
    <location>
        <begin position="192"/>
        <end position="212"/>
    </location>
</feature>
<feature type="transmembrane region" description="Helical" evidence="1">
    <location>
        <begin position="142"/>
        <end position="160"/>
    </location>
</feature>
<accession>A0A9D1YZ87</accession>
<name>A0A9D1YZ87_9BACT</name>
<keyword evidence="1" id="KW-1133">Transmembrane helix</keyword>
<evidence type="ECO:0000259" key="2">
    <source>
        <dbReference type="SMART" id="SM00014"/>
    </source>
</evidence>
<keyword evidence="1" id="KW-0472">Membrane</keyword>
<reference evidence="3" key="1">
    <citation type="journal article" date="2021" name="PeerJ">
        <title>Extensive microbial diversity within the chicken gut microbiome revealed by metagenomics and culture.</title>
        <authorList>
            <person name="Gilroy R."/>
            <person name="Ravi A."/>
            <person name="Getino M."/>
            <person name="Pursley I."/>
            <person name="Horton D.L."/>
            <person name="Alikhan N.F."/>
            <person name="Baker D."/>
            <person name="Gharbi K."/>
            <person name="Hall N."/>
            <person name="Watson M."/>
            <person name="Adriaenssens E.M."/>
            <person name="Foster-Nyarko E."/>
            <person name="Jarju S."/>
            <person name="Secka A."/>
            <person name="Antonio M."/>
            <person name="Oren A."/>
            <person name="Chaudhuri R.R."/>
            <person name="La Ragione R."/>
            <person name="Hildebrand F."/>
            <person name="Pallen M.J."/>
        </authorList>
    </citation>
    <scope>NUCLEOTIDE SEQUENCE</scope>
    <source>
        <strain evidence="3">5134</strain>
    </source>
</reference>
<dbReference type="AlphaFoldDB" id="A0A9D1YZ87"/>
<dbReference type="SMART" id="SM00014">
    <property type="entry name" value="acidPPc"/>
    <property type="match status" value="1"/>
</dbReference>
<dbReference type="InterPro" id="IPR000326">
    <property type="entry name" value="PAP2/HPO"/>
</dbReference>
<feature type="transmembrane region" description="Helical" evidence="1">
    <location>
        <begin position="23"/>
        <end position="45"/>
    </location>
</feature>
<organism evidence="3 4">
    <name type="scientific">Candidatus Alistipes intestinigallinarum</name>
    <dbReference type="NCBI Taxonomy" id="2838440"/>
    <lineage>
        <taxon>Bacteria</taxon>
        <taxon>Pseudomonadati</taxon>
        <taxon>Bacteroidota</taxon>
        <taxon>Bacteroidia</taxon>
        <taxon>Bacteroidales</taxon>
        <taxon>Rikenellaceae</taxon>
        <taxon>Alistipes</taxon>
    </lineage>
</organism>
<gene>
    <name evidence="3" type="ORF">H9828_01365</name>
</gene>
<dbReference type="InterPro" id="IPR036938">
    <property type="entry name" value="PAP2/HPO_sf"/>
</dbReference>
<feature type="domain" description="Phosphatidic acid phosphatase type 2/haloperoxidase" evidence="2">
    <location>
        <begin position="56"/>
        <end position="209"/>
    </location>
</feature>
<dbReference type="Pfam" id="PF01569">
    <property type="entry name" value="PAP2"/>
    <property type="match status" value="1"/>
</dbReference>
<evidence type="ECO:0000313" key="4">
    <source>
        <dbReference type="Proteomes" id="UP000886844"/>
    </source>
</evidence>
<protein>
    <submittedName>
        <fullName evidence="3">Phosphatase PAP2 family protein</fullName>
    </submittedName>
</protein>
<evidence type="ECO:0000256" key="1">
    <source>
        <dbReference type="SAM" id="Phobius"/>
    </source>
</evidence>
<proteinExistence type="predicted"/>
<evidence type="ECO:0000313" key="3">
    <source>
        <dbReference type="EMBL" id="HIY68046.1"/>
    </source>
</evidence>